<gene>
    <name evidence="1" type="ORF">ACETAC_07540</name>
</gene>
<reference evidence="1" key="1">
    <citation type="submission" date="2020-08" db="EMBL/GenBank/DDBJ databases">
        <title>Genomic insights into the carbon and energy metabolism of the first obligate autotrophic acetogenic bacterium Aceticella autotrophica gen. nov., sp. nov.</title>
        <authorList>
            <person name="Toshchakov S.V."/>
            <person name="Elcheninov A.G."/>
            <person name="Kublanov I.V."/>
            <person name="Frolov E.N."/>
            <person name="Lebedinsky A.V."/>
        </authorList>
    </citation>
    <scope>NUCLEOTIDE SEQUENCE</scope>
    <source>
        <strain evidence="1">3443-3Ac</strain>
    </source>
</reference>
<protein>
    <submittedName>
        <fullName evidence="1">DUF3189 family protein</fullName>
    </submittedName>
</protein>
<dbReference type="AlphaFoldDB" id="A0A975AUL4"/>
<dbReference type="RefSeq" id="WP_284679426.1">
    <property type="nucleotide sequence ID" value="NZ_CP060096.1"/>
</dbReference>
<dbReference type="InterPro" id="IPR021525">
    <property type="entry name" value="DUF3189"/>
</dbReference>
<dbReference type="EMBL" id="CP060096">
    <property type="protein sequence ID" value="QSZ26744.1"/>
    <property type="molecule type" value="Genomic_DNA"/>
</dbReference>
<keyword evidence="2" id="KW-1185">Reference proteome</keyword>
<dbReference type="KEGG" id="aaut:ACETAC_07540"/>
<sequence length="161" mass="18118">MHIIYHCYGGTHTSIVASYIHIGSLPMDRIPTKEEIENIPMFDKLNGQNDTGHIVLIGTDEYGNNIYTLGVKNGKNLVEPALKDLYYHLFKTNNGLMLIDTSSLTNWIMKIGGFTSITLKMPIIGRPLVVYGTKKIYKNIVQTVKNVKAQESAEYNAVKRE</sequence>
<proteinExistence type="predicted"/>
<accession>A0A975AUL4</accession>
<dbReference type="Pfam" id="PF11385">
    <property type="entry name" value="DUF3189"/>
    <property type="match status" value="1"/>
</dbReference>
<name>A0A975AUL4_9THEO</name>
<dbReference type="Proteomes" id="UP000671913">
    <property type="component" value="Chromosome"/>
</dbReference>
<evidence type="ECO:0000313" key="1">
    <source>
        <dbReference type="EMBL" id="QSZ26744.1"/>
    </source>
</evidence>
<evidence type="ECO:0000313" key="2">
    <source>
        <dbReference type="Proteomes" id="UP000671913"/>
    </source>
</evidence>
<organism evidence="1 2">
    <name type="scientific">Aceticella autotrophica</name>
    <dbReference type="NCBI Taxonomy" id="2755338"/>
    <lineage>
        <taxon>Bacteria</taxon>
        <taxon>Bacillati</taxon>
        <taxon>Bacillota</taxon>
        <taxon>Clostridia</taxon>
        <taxon>Thermoanaerobacterales</taxon>
        <taxon>Thermoanaerobacteraceae</taxon>
        <taxon>Aceticella</taxon>
    </lineage>
</organism>